<feature type="transmembrane region" description="Helical" evidence="2">
    <location>
        <begin position="149"/>
        <end position="169"/>
    </location>
</feature>
<evidence type="ECO:0000313" key="3">
    <source>
        <dbReference type="EMBL" id="OAQ60291.1"/>
    </source>
</evidence>
<name>A0A179F4K5_METCM</name>
<protein>
    <submittedName>
        <fullName evidence="3">Microtubule associated protein</fullName>
    </submittedName>
</protein>
<feature type="transmembrane region" description="Helical" evidence="2">
    <location>
        <begin position="181"/>
        <end position="205"/>
    </location>
</feature>
<dbReference type="GeneID" id="28858537"/>
<proteinExistence type="predicted"/>
<feature type="transmembrane region" description="Helical" evidence="2">
    <location>
        <begin position="119"/>
        <end position="137"/>
    </location>
</feature>
<dbReference type="AlphaFoldDB" id="A0A179F4K5"/>
<feature type="transmembrane region" description="Helical" evidence="2">
    <location>
        <begin position="28"/>
        <end position="51"/>
    </location>
</feature>
<comment type="caution">
    <text evidence="3">The sequence shown here is derived from an EMBL/GenBank/DDBJ whole genome shotgun (WGS) entry which is preliminary data.</text>
</comment>
<evidence type="ECO:0000256" key="1">
    <source>
        <dbReference type="SAM" id="MobiDB-lite"/>
    </source>
</evidence>
<keyword evidence="2" id="KW-0472">Membrane</keyword>
<reference evidence="3 4" key="1">
    <citation type="journal article" date="2016" name="PLoS Pathog.">
        <title>Biosynthesis of antibiotic leucinostatins in bio-control fungus Purpureocillium lilacinum and their inhibition on phytophthora revealed by genome mining.</title>
        <authorList>
            <person name="Wang G."/>
            <person name="Liu Z."/>
            <person name="Lin R."/>
            <person name="Li E."/>
            <person name="Mao Z."/>
            <person name="Ling J."/>
            <person name="Yang Y."/>
            <person name="Yin W.B."/>
            <person name="Xie B."/>
        </authorList>
    </citation>
    <scope>NUCLEOTIDE SEQUENCE [LARGE SCALE GENOMIC DNA]</scope>
    <source>
        <strain evidence="3">170</strain>
    </source>
</reference>
<feature type="region of interest" description="Disordered" evidence="1">
    <location>
        <begin position="310"/>
        <end position="377"/>
    </location>
</feature>
<evidence type="ECO:0000313" key="4">
    <source>
        <dbReference type="Proteomes" id="UP000078397"/>
    </source>
</evidence>
<dbReference type="EMBL" id="LSBJ02000009">
    <property type="protein sequence ID" value="OAQ60291.1"/>
    <property type="molecule type" value="Genomic_DNA"/>
</dbReference>
<dbReference type="Proteomes" id="UP000078397">
    <property type="component" value="Unassembled WGS sequence"/>
</dbReference>
<keyword evidence="2" id="KW-1133">Transmembrane helix</keyword>
<evidence type="ECO:0000256" key="2">
    <source>
        <dbReference type="SAM" id="Phobius"/>
    </source>
</evidence>
<gene>
    <name evidence="3" type="ORF">VFPPC_16790</name>
</gene>
<keyword evidence="2" id="KW-0812">Transmembrane</keyword>
<dbReference type="InterPro" id="IPR018750">
    <property type="entry name" value="DUF2306_membrane"/>
</dbReference>
<dbReference type="Pfam" id="PF10067">
    <property type="entry name" value="DUF2306"/>
    <property type="match status" value="1"/>
</dbReference>
<feature type="transmembrane region" description="Helical" evidence="2">
    <location>
        <begin position="85"/>
        <end position="107"/>
    </location>
</feature>
<accession>A0A179F4K5</accession>
<feature type="transmembrane region" description="Helical" evidence="2">
    <location>
        <begin position="276"/>
        <end position="295"/>
    </location>
</feature>
<dbReference type="OrthoDB" id="193478at2759"/>
<organism evidence="3 4">
    <name type="scientific">Pochonia chlamydosporia 170</name>
    <dbReference type="NCBI Taxonomy" id="1380566"/>
    <lineage>
        <taxon>Eukaryota</taxon>
        <taxon>Fungi</taxon>
        <taxon>Dikarya</taxon>
        <taxon>Ascomycota</taxon>
        <taxon>Pezizomycotina</taxon>
        <taxon>Sordariomycetes</taxon>
        <taxon>Hypocreomycetidae</taxon>
        <taxon>Hypocreales</taxon>
        <taxon>Clavicipitaceae</taxon>
        <taxon>Pochonia</taxon>
    </lineage>
</organism>
<sequence>MVVVTQPPSNAFVAFVRRIYNPIGFSKGYNFILFVIFGGALLGFTLARFMFLDIKGIFCNPKSTVGGALPGECYYYLQGIENVGIIMHLAGILPAAFLAVFQFVPAIRHKVIIVHRLNGYLIILLSLVGVIGVFMIARHGLGGGLDVQSAAGMASIVFISCKVIAFYNIKMLQIEQHRAWMLRAWGIASFIITMRIIAIIMAIIVGKTPKDYYTVRPCAMIDHIYGGNQTRVLRVYPACSTFYSGADPSQHVPIPVGVAADGPERIASAVNTSFGASAYLAFLLHALAVELYLRLTPAETERLRRVSYERQKEAGMKNPGNAGLTAQRLGDADPWSPEPPQSGSNGSTDEKYSRIARKPVLTERGTARLSDPESDDH</sequence>
<dbReference type="KEGG" id="pchm:VFPPC_16790"/>
<keyword evidence="4" id="KW-1185">Reference proteome</keyword>
<dbReference type="RefSeq" id="XP_018138201.1">
    <property type="nucleotide sequence ID" value="XM_018294543.1"/>
</dbReference>
<dbReference type="STRING" id="1380566.A0A179F4K5"/>